<keyword evidence="2" id="KW-1185">Reference proteome</keyword>
<reference evidence="1 2" key="1">
    <citation type="submission" date="2020-08" db="EMBL/GenBank/DDBJ databases">
        <title>Genomic Encyclopedia of Type Strains, Phase IV (KMG-IV): sequencing the most valuable type-strain genomes for metagenomic binning, comparative biology and taxonomic classification.</title>
        <authorList>
            <person name="Goeker M."/>
        </authorList>
    </citation>
    <scope>NUCLEOTIDE SEQUENCE [LARGE SCALE GENOMIC DNA]</scope>
    <source>
        <strain evidence="1 2">DSM 29050</strain>
    </source>
</reference>
<dbReference type="AlphaFoldDB" id="A0A840B390"/>
<protein>
    <recommendedName>
        <fullName evidence="3">SH3 domain-containing protein</fullName>
    </recommendedName>
</protein>
<proteinExistence type="predicted"/>
<sequence length="324" mass="34653">MMPVAALFILLIFVGLYFWLFVLDDMQNGSATPMADQSTSAPAAAQIFFTMTEANVRDKPTTSDSVILGKLPRGSQVTGVVQPGSPPGDGWIALSDGNGFIAMVNLSPSKPPELVTLLNDQSWVVDMPVDVWATTAPDSALIDRARADTTLKLVGLTADNFIEVKLPDNGYGYLADGKSILARLGGKPIAIGFNPQTCAFSGEIGAEFTKIGARLRAQWQALEAKEYADEAAREKAYAKVEGKSSYARMRRSFDGLSLTALGQHYESQSLYFADPPAKVIAVFRDNGFNIGPDGIFKATELYAGISGTRGEGTVYGQTELSCGV</sequence>
<organism evidence="1 2">
    <name type="scientific">Sphingorhabdus rigui</name>
    <dbReference type="NCBI Taxonomy" id="1282858"/>
    <lineage>
        <taxon>Bacteria</taxon>
        <taxon>Pseudomonadati</taxon>
        <taxon>Pseudomonadota</taxon>
        <taxon>Alphaproteobacteria</taxon>
        <taxon>Sphingomonadales</taxon>
        <taxon>Sphingomonadaceae</taxon>
        <taxon>Sphingorhabdus</taxon>
    </lineage>
</organism>
<dbReference type="Proteomes" id="UP000581447">
    <property type="component" value="Unassembled WGS sequence"/>
</dbReference>
<comment type="caution">
    <text evidence="1">The sequence shown here is derived from an EMBL/GenBank/DDBJ whole genome shotgun (WGS) entry which is preliminary data.</text>
</comment>
<name>A0A840B390_9SPHN</name>
<gene>
    <name evidence="1" type="ORF">GGR91_001638</name>
</gene>
<evidence type="ECO:0000313" key="2">
    <source>
        <dbReference type="Proteomes" id="UP000581447"/>
    </source>
</evidence>
<evidence type="ECO:0000313" key="1">
    <source>
        <dbReference type="EMBL" id="MBB3943380.1"/>
    </source>
</evidence>
<dbReference type="RefSeq" id="WP_183941704.1">
    <property type="nucleotide sequence ID" value="NZ_BAABBG010000005.1"/>
</dbReference>
<accession>A0A840B390</accession>
<dbReference type="EMBL" id="JACIEA010000002">
    <property type="protein sequence ID" value="MBB3943380.1"/>
    <property type="molecule type" value="Genomic_DNA"/>
</dbReference>
<evidence type="ECO:0008006" key="3">
    <source>
        <dbReference type="Google" id="ProtNLM"/>
    </source>
</evidence>